<dbReference type="PIRSF" id="PIRSF023803">
    <property type="entry name" value="Ribonuclease_P_prd"/>
    <property type="match status" value="1"/>
</dbReference>
<reference evidence="8" key="3">
    <citation type="submission" date="2015-06" db="UniProtKB">
        <authorList>
            <consortium name="EnsemblMetazoa"/>
        </authorList>
    </citation>
    <scope>IDENTIFICATION</scope>
</reference>
<evidence type="ECO:0000256" key="2">
    <source>
        <dbReference type="ARBA" id="ARBA00022552"/>
    </source>
</evidence>
<evidence type="ECO:0000256" key="1">
    <source>
        <dbReference type="ARBA" id="ARBA00010800"/>
    </source>
</evidence>
<evidence type="ECO:0000256" key="3">
    <source>
        <dbReference type="ARBA" id="ARBA00022694"/>
    </source>
</evidence>
<dbReference type="PANTHER" id="PTHR48414:SF1">
    <property type="entry name" value="POP5 HOMOLOG, RIBONUCLEASE P_MRP SUBUNIT"/>
    <property type="match status" value="1"/>
</dbReference>
<dbReference type="AlphaFoldDB" id="R7V5E0"/>
<accession>R7V5E0</accession>
<dbReference type="EMBL" id="AMQN01000727">
    <property type="status" value="NOT_ANNOTATED_CDS"/>
    <property type="molecule type" value="Genomic_DNA"/>
</dbReference>
<dbReference type="GO" id="GO:0001682">
    <property type="term" value="P:tRNA 5'-leader removal"/>
    <property type="evidence" value="ECO:0007669"/>
    <property type="project" value="InterPro"/>
</dbReference>
<dbReference type="OrthoDB" id="24745at2759"/>
<dbReference type="EMBL" id="KB295062">
    <property type="protein sequence ID" value="ELU13662.1"/>
    <property type="molecule type" value="Genomic_DNA"/>
</dbReference>
<dbReference type="InterPro" id="IPR038085">
    <property type="entry name" value="Rnp2-like_sf"/>
</dbReference>
<dbReference type="STRING" id="283909.R7V5E0"/>
<dbReference type="GO" id="GO:0006364">
    <property type="term" value="P:rRNA processing"/>
    <property type="evidence" value="ECO:0007669"/>
    <property type="project" value="UniProtKB-KW"/>
</dbReference>
<dbReference type="GO" id="GO:0030677">
    <property type="term" value="C:ribonuclease P complex"/>
    <property type="evidence" value="ECO:0007669"/>
    <property type="project" value="InterPro"/>
</dbReference>
<dbReference type="GO" id="GO:0033204">
    <property type="term" value="F:ribonuclease P RNA binding"/>
    <property type="evidence" value="ECO:0007669"/>
    <property type="project" value="InterPro"/>
</dbReference>
<evidence type="ECO:0000313" key="9">
    <source>
        <dbReference type="Proteomes" id="UP000014760"/>
    </source>
</evidence>
<dbReference type="FunCoup" id="R7V5E0">
    <property type="interactions" value="649"/>
</dbReference>
<dbReference type="Pfam" id="PF01900">
    <property type="entry name" value="RNase_P_Rpp14"/>
    <property type="match status" value="1"/>
</dbReference>
<protein>
    <recommendedName>
        <fullName evidence="5 6">Ribonuclease P/MRP protein subunit POP5</fullName>
    </recommendedName>
</protein>
<keyword evidence="3 6" id="KW-0819">tRNA processing</keyword>
<proteinExistence type="inferred from homology"/>
<reference evidence="9" key="1">
    <citation type="submission" date="2012-12" db="EMBL/GenBank/DDBJ databases">
        <authorList>
            <person name="Hellsten U."/>
            <person name="Grimwood J."/>
            <person name="Chapman J.A."/>
            <person name="Shapiro H."/>
            <person name="Aerts A."/>
            <person name="Otillar R.P."/>
            <person name="Terry A.Y."/>
            <person name="Boore J.L."/>
            <person name="Simakov O."/>
            <person name="Marletaz F."/>
            <person name="Cho S.-J."/>
            <person name="Edsinger-Gonzales E."/>
            <person name="Havlak P."/>
            <person name="Kuo D.-H."/>
            <person name="Larsson T."/>
            <person name="Lv J."/>
            <person name="Arendt D."/>
            <person name="Savage R."/>
            <person name="Osoegawa K."/>
            <person name="de Jong P."/>
            <person name="Lindberg D.R."/>
            <person name="Seaver E.C."/>
            <person name="Weisblat D.A."/>
            <person name="Putnam N.H."/>
            <person name="Grigoriev I.V."/>
            <person name="Rokhsar D.S."/>
        </authorList>
    </citation>
    <scope>NUCLEOTIDE SEQUENCE</scope>
    <source>
        <strain evidence="9">I ESC-2004</strain>
    </source>
</reference>
<evidence type="ECO:0000256" key="5">
    <source>
        <dbReference type="ARBA" id="ARBA00044198"/>
    </source>
</evidence>
<name>R7V5E0_CAPTE</name>
<evidence type="ECO:0000256" key="4">
    <source>
        <dbReference type="ARBA" id="ARBA00023242"/>
    </source>
</evidence>
<dbReference type="EnsemblMetazoa" id="CapteT150632">
    <property type="protein sequence ID" value="CapteP150632"/>
    <property type="gene ID" value="CapteG150632"/>
</dbReference>
<dbReference type="EMBL" id="AMQN01000728">
    <property type="status" value="NOT_ANNOTATED_CDS"/>
    <property type="molecule type" value="Genomic_DNA"/>
</dbReference>
<comment type="subcellular location">
    <subcellularLocation>
        <location evidence="6">Nucleus</location>
        <location evidence="6">Nucleolus</location>
    </subcellularLocation>
</comment>
<comment type="similarity">
    <text evidence="1 6">Belongs to the eukaryotic/archaeal RNase P protein component 2 family.</text>
</comment>
<dbReference type="OMA" id="HCFLFIR"/>
<sequence>MVRQKNRYILSEIILEGNAYQKASFPAPVIYSSLLRSLQDLHGDFGVASNLISVKYVNTSTGILITRTKRSNYQQLLQAMILIKEINKQPLFIRTLHVGGTLRSCRKFLVKHNQEQIRQVFATCSNEESFRIRDLILKNTFEEAESGDEEDS</sequence>
<evidence type="ECO:0000313" key="8">
    <source>
        <dbReference type="EnsemblMetazoa" id="CapteP150632"/>
    </source>
</evidence>
<dbReference type="Proteomes" id="UP000014760">
    <property type="component" value="Unassembled WGS sequence"/>
</dbReference>
<dbReference type="GO" id="GO:0005730">
    <property type="term" value="C:nucleolus"/>
    <property type="evidence" value="ECO:0007669"/>
    <property type="project" value="UniProtKB-SubCell"/>
</dbReference>
<gene>
    <name evidence="7" type="ORF">CAPTEDRAFT_150632</name>
</gene>
<evidence type="ECO:0000256" key="6">
    <source>
        <dbReference type="PIRNR" id="PIRNR023803"/>
    </source>
</evidence>
<dbReference type="SUPFAM" id="SSF160350">
    <property type="entry name" value="Rnp2-like"/>
    <property type="match status" value="1"/>
</dbReference>
<comment type="function">
    <text evidence="6">Component of ribonuclease P, a protein complex that generates mature tRNA molecules by cleaving their 5'-ends.</text>
</comment>
<keyword evidence="9" id="KW-1185">Reference proteome</keyword>
<keyword evidence="4 6" id="KW-0539">Nucleus</keyword>
<dbReference type="InterPro" id="IPR002759">
    <property type="entry name" value="Pop5/Rpp14/Rnp2-like"/>
</dbReference>
<organism evidence="7">
    <name type="scientific">Capitella teleta</name>
    <name type="common">Polychaete worm</name>
    <dbReference type="NCBI Taxonomy" id="283909"/>
    <lineage>
        <taxon>Eukaryota</taxon>
        <taxon>Metazoa</taxon>
        <taxon>Spiralia</taxon>
        <taxon>Lophotrochozoa</taxon>
        <taxon>Annelida</taxon>
        <taxon>Polychaeta</taxon>
        <taxon>Sedentaria</taxon>
        <taxon>Scolecida</taxon>
        <taxon>Capitellidae</taxon>
        <taxon>Capitella</taxon>
    </lineage>
</organism>
<dbReference type="InterPro" id="IPR016819">
    <property type="entry name" value="RNase_P/MRP_POP5"/>
</dbReference>
<keyword evidence="2" id="KW-0698">rRNA processing</keyword>
<evidence type="ECO:0000313" key="7">
    <source>
        <dbReference type="EMBL" id="ELU13662.1"/>
    </source>
</evidence>
<dbReference type="Gene3D" id="3.30.70.3250">
    <property type="entry name" value="Ribonuclease P, Pop5 subunit"/>
    <property type="match status" value="1"/>
</dbReference>
<dbReference type="HOGENOM" id="CLU_086710_2_0_1"/>
<reference evidence="7 9" key="2">
    <citation type="journal article" date="2013" name="Nature">
        <title>Insights into bilaterian evolution from three spiralian genomes.</title>
        <authorList>
            <person name="Simakov O."/>
            <person name="Marletaz F."/>
            <person name="Cho S.J."/>
            <person name="Edsinger-Gonzales E."/>
            <person name="Havlak P."/>
            <person name="Hellsten U."/>
            <person name="Kuo D.H."/>
            <person name="Larsson T."/>
            <person name="Lv J."/>
            <person name="Arendt D."/>
            <person name="Savage R."/>
            <person name="Osoegawa K."/>
            <person name="de Jong P."/>
            <person name="Grimwood J."/>
            <person name="Chapman J.A."/>
            <person name="Shapiro H."/>
            <person name="Aerts A."/>
            <person name="Otillar R.P."/>
            <person name="Terry A.Y."/>
            <person name="Boore J.L."/>
            <person name="Grigoriev I.V."/>
            <person name="Lindberg D.R."/>
            <person name="Seaver E.C."/>
            <person name="Weisblat D.A."/>
            <person name="Putnam N.H."/>
            <person name="Rokhsar D.S."/>
        </authorList>
    </citation>
    <scope>NUCLEOTIDE SEQUENCE</scope>
    <source>
        <strain evidence="7 9">I ESC-2004</strain>
    </source>
</reference>
<dbReference type="PANTHER" id="PTHR48414">
    <property type="entry name" value="POP5 HOMOLOG, RIBONUCLEASE P_MRP SUBUNIT"/>
    <property type="match status" value="1"/>
</dbReference>